<dbReference type="RefSeq" id="WP_075698489.1">
    <property type="nucleotide sequence ID" value="NZ_CP074126.1"/>
</dbReference>
<protein>
    <submittedName>
        <fullName evidence="2">Uncharacterized protein</fullName>
    </submittedName>
</protein>
<proteinExistence type="predicted"/>
<feature type="chain" id="PRO_5045265964" evidence="1">
    <location>
        <begin position="21"/>
        <end position="109"/>
    </location>
</feature>
<dbReference type="EMBL" id="CP074126">
    <property type="protein sequence ID" value="QUS57804.1"/>
    <property type="molecule type" value="Genomic_DNA"/>
</dbReference>
<evidence type="ECO:0000256" key="1">
    <source>
        <dbReference type="SAM" id="SignalP"/>
    </source>
</evidence>
<sequence length="109" mass="12148">MKRLVLAVGLSCTLAVPALAQAPKDMIKEIFLIDTMDNFCELGIVHERTLDYIRENKLKATPNYISLVQQSISLAGEVQHTLEDAHEDASGVVCIQIRERAKELNLLSK</sequence>
<feature type="signal peptide" evidence="1">
    <location>
        <begin position="1"/>
        <end position="20"/>
    </location>
</feature>
<keyword evidence="3" id="KW-1185">Reference proteome</keyword>
<dbReference type="Proteomes" id="UP000680706">
    <property type="component" value="Chromosome"/>
</dbReference>
<accession>A0ABX8AW17</accession>
<evidence type="ECO:0000313" key="3">
    <source>
        <dbReference type="Proteomes" id="UP000680706"/>
    </source>
</evidence>
<reference evidence="2 3" key="1">
    <citation type="journal article" date="2021" name="Angew. Chem. Int. Ed. Engl.">
        <title>A novel family of nonribosomal peptides modulate collective behavior in Pseudovibrio bacteria isolated from marine sponges.</title>
        <authorList>
            <person name="Ioca L.P."/>
            <person name="Dai Y."/>
            <person name="Kunakom S."/>
            <person name="Diaz-Espinosa J."/>
            <person name="Krunic A."/>
            <person name="Crnkovic C.M."/>
            <person name="Orjala J."/>
            <person name="Sanchez L.M."/>
            <person name="Ferreira A.G."/>
            <person name="Berlinck R.G.S."/>
            <person name="Eustaquio A.S."/>
        </authorList>
    </citation>
    <scope>NUCLEOTIDE SEQUENCE [LARGE SCALE GENOMIC DNA]</scope>
    <source>
        <strain evidence="2 3">Ab134</strain>
    </source>
</reference>
<organism evidence="2 3">
    <name type="scientific">Pseudovibrio brasiliensis</name>
    <dbReference type="NCBI Taxonomy" id="1898042"/>
    <lineage>
        <taxon>Bacteria</taxon>
        <taxon>Pseudomonadati</taxon>
        <taxon>Pseudomonadota</taxon>
        <taxon>Alphaproteobacteria</taxon>
        <taxon>Hyphomicrobiales</taxon>
        <taxon>Stappiaceae</taxon>
        <taxon>Pseudovibrio</taxon>
    </lineage>
</organism>
<gene>
    <name evidence="2" type="ORF">KGB56_10660</name>
</gene>
<keyword evidence="1" id="KW-0732">Signal</keyword>
<name>A0ABX8AW17_9HYPH</name>
<evidence type="ECO:0000313" key="2">
    <source>
        <dbReference type="EMBL" id="QUS57804.1"/>
    </source>
</evidence>